<dbReference type="PANTHER" id="PTHR43877">
    <property type="entry name" value="AMINOALKYLPHOSPHONATE N-ACETYLTRANSFERASE-RELATED-RELATED"/>
    <property type="match status" value="1"/>
</dbReference>
<accession>A0A849KB98</accession>
<dbReference type="PROSITE" id="PS51186">
    <property type="entry name" value="GNAT"/>
    <property type="match status" value="1"/>
</dbReference>
<protein>
    <submittedName>
        <fullName evidence="4">GNAT family N-acetyltransferase</fullName>
    </submittedName>
</protein>
<proteinExistence type="predicted"/>
<dbReference type="SUPFAM" id="SSF55729">
    <property type="entry name" value="Acyl-CoA N-acyltransferases (Nat)"/>
    <property type="match status" value="1"/>
</dbReference>
<dbReference type="Gene3D" id="3.40.630.30">
    <property type="match status" value="1"/>
</dbReference>
<evidence type="ECO:0000313" key="4">
    <source>
        <dbReference type="EMBL" id="NNU43417.1"/>
    </source>
</evidence>
<dbReference type="CDD" id="cd04301">
    <property type="entry name" value="NAT_SF"/>
    <property type="match status" value="1"/>
</dbReference>
<dbReference type="EMBL" id="JABFCS010000001">
    <property type="protein sequence ID" value="NNU43417.1"/>
    <property type="molecule type" value="Genomic_DNA"/>
</dbReference>
<sequence>MLADALVRLAVPADAGAIAAMSREYIEHGLPWSWLPARVERAIRNPDTNVAVVDAPDAPGTLAAFGIMSYRESDAHLLLFAVHHRRRREGLGSALLLWLEEVARTGGARRIRVEARWDNVAARNFYSEHGYHERTLRKAMYSGTLDGVLLEKWLVADNGGS</sequence>
<dbReference type="InterPro" id="IPR000182">
    <property type="entry name" value="GNAT_dom"/>
</dbReference>
<dbReference type="RefSeq" id="WP_171558608.1">
    <property type="nucleotide sequence ID" value="NZ_JABFCS010000001.1"/>
</dbReference>
<dbReference type="AlphaFoldDB" id="A0A849KB98"/>
<organism evidence="4 5">
    <name type="scientific">Ramlibacter montanisoli</name>
    <dbReference type="NCBI Taxonomy" id="2732512"/>
    <lineage>
        <taxon>Bacteria</taxon>
        <taxon>Pseudomonadati</taxon>
        <taxon>Pseudomonadota</taxon>
        <taxon>Betaproteobacteria</taxon>
        <taxon>Burkholderiales</taxon>
        <taxon>Comamonadaceae</taxon>
        <taxon>Ramlibacter</taxon>
    </lineage>
</organism>
<evidence type="ECO:0000313" key="5">
    <source>
        <dbReference type="Proteomes" id="UP000552954"/>
    </source>
</evidence>
<dbReference type="Proteomes" id="UP000552954">
    <property type="component" value="Unassembled WGS sequence"/>
</dbReference>
<comment type="caution">
    <text evidence="4">The sequence shown here is derived from an EMBL/GenBank/DDBJ whole genome shotgun (WGS) entry which is preliminary data.</text>
</comment>
<reference evidence="4 5" key="2">
    <citation type="submission" date="2020-06" db="EMBL/GenBank/DDBJ databases">
        <title>Ramlibacter rhizophilus sp. nov., isolated from rhizosphere soil of national flower Mugunghwa from South Korea.</title>
        <authorList>
            <person name="Zheng-Fei Y."/>
            <person name="Huan T."/>
        </authorList>
    </citation>
    <scope>NUCLEOTIDE SEQUENCE [LARGE SCALE GENOMIC DNA]</scope>
    <source>
        <strain evidence="4 5">B156</strain>
    </source>
</reference>
<keyword evidence="2" id="KW-0012">Acyltransferase</keyword>
<evidence type="ECO:0000256" key="1">
    <source>
        <dbReference type="ARBA" id="ARBA00022679"/>
    </source>
</evidence>
<evidence type="ECO:0000256" key="2">
    <source>
        <dbReference type="ARBA" id="ARBA00023315"/>
    </source>
</evidence>
<dbReference type="Pfam" id="PF00583">
    <property type="entry name" value="Acetyltransf_1"/>
    <property type="match status" value="1"/>
</dbReference>
<keyword evidence="5" id="KW-1185">Reference proteome</keyword>
<gene>
    <name evidence="4" type="ORF">HK415_10000</name>
</gene>
<dbReference type="InterPro" id="IPR016181">
    <property type="entry name" value="Acyl_CoA_acyltransferase"/>
</dbReference>
<feature type="domain" description="N-acetyltransferase" evidence="3">
    <location>
        <begin position="5"/>
        <end position="155"/>
    </location>
</feature>
<dbReference type="InterPro" id="IPR050832">
    <property type="entry name" value="Bact_Acetyltransf"/>
</dbReference>
<evidence type="ECO:0000259" key="3">
    <source>
        <dbReference type="PROSITE" id="PS51186"/>
    </source>
</evidence>
<keyword evidence="1 4" id="KW-0808">Transferase</keyword>
<dbReference type="GO" id="GO:0016747">
    <property type="term" value="F:acyltransferase activity, transferring groups other than amino-acyl groups"/>
    <property type="evidence" value="ECO:0007669"/>
    <property type="project" value="InterPro"/>
</dbReference>
<name>A0A849KB98_9BURK</name>
<reference evidence="4 5" key="1">
    <citation type="submission" date="2020-05" db="EMBL/GenBank/DDBJ databases">
        <authorList>
            <person name="Khan S.A."/>
            <person name="Jeon C.O."/>
            <person name="Chun B.H."/>
        </authorList>
    </citation>
    <scope>NUCLEOTIDE SEQUENCE [LARGE SCALE GENOMIC DNA]</scope>
    <source>
        <strain evidence="4 5">B156</strain>
    </source>
</reference>